<name>A0ABV9MQ41_9MICC</name>
<gene>
    <name evidence="2" type="ORF">ACFO7V_18310</name>
</gene>
<reference evidence="3" key="1">
    <citation type="journal article" date="2019" name="Int. J. Syst. Evol. Microbiol.">
        <title>The Global Catalogue of Microorganisms (GCM) 10K type strain sequencing project: providing services to taxonomists for standard genome sequencing and annotation.</title>
        <authorList>
            <consortium name="The Broad Institute Genomics Platform"/>
            <consortium name="The Broad Institute Genome Sequencing Center for Infectious Disease"/>
            <person name="Wu L."/>
            <person name="Ma J."/>
        </authorList>
    </citation>
    <scope>NUCLEOTIDE SEQUENCE [LARGE SCALE GENOMIC DNA]</scope>
    <source>
        <strain evidence="3">CGMCC 1.12849</strain>
    </source>
</reference>
<dbReference type="RefSeq" id="WP_346060428.1">
    <property type="nucleotide sequence ID" value="NZ_BAAAVQ010000126.1"/>
</dbReference>
<evidence type="ECO:0000313" key="2">
    <source>
        <dbReference type="EMBL" id="MFC4718077.1"/>
    </source>
</evidence>
<evidence type="ECO:0008006" key="4">
    <source>
        <dbReference type="Google" id="ProtNLM"/>
    </source>
</evidence>
<dbReference type="Proteomes" id="UP001595884">
    <property type="component" value="Unassembled WGS sequence"/>
</dbReference>
<evidence type="ECO:0000256" key="1">
    <source>
        <dbReference type="SAM" id="SignalP"/>
    </source>
</evidence>
<keyword evidence="3" id="KW-1185">Reference proteome</keyword>
<organism evidence="2 3">
    <name type="scientific">Glutamicibacter bergerei</name>
    <dbReference type="NCBI Taxonomy" id="256702"/>
    <lineage>
        <taxon>Bacteria</taxon>
        <taxon>Bacillati</taxon>
        <taxon>Actinomycetota</taxon>
        <taxon>Actinomycetes</taxon>
        <taxon>Micrococcales</taxon>
        <taxon>Micrococcaceae</taxon>
        <taxon>Glutamicibacter</taxon>
    </lineage>
</organism>
<comment type="caution">
    <text evidence="2">The sequence shown here is derived from an EMBL/GenBank/DDBJ whole genome shotgun (WGS) entry which is preliminary data.</text>
</comment>
<keyword evidence="1" id="KW-0732">Signal</keyword>
<sequence length="208" mass="21542">MIKKSIAGISVLSLAGLLLVATPSGALAAPNAHEGVSIPNPPAITLPVQGLESDHFQDCPNVTTPPPIKSDLGDELGAGITEKMTSESLKALNDSRIKQGEKALSADVEALRYFESGKIVALDSSGNIIAEISSADSRTSKVSQVASASSEAKRIIKACLGVGINGGLTFENIVQMFNTPAKAAKFVVRRIGIIGAISCVGGVIWEYI</sequence>
<feature type="signal peptide" evidence="1">
    <location>
        <begin position="1"/>
        <end position="28"/>
    </location>
</feature>
<accession>A0ABV9MQ41</accession>
<proteinExistence type="predicted"/>
<protein>
    <recommendedName>
        <fullName evidence="4">Secreted protein</fullName>
    </recommendedName>
</protein>
<feature type="chain" id="PRO_5047421359" description="Secreted protein" evidence="1">
    <location>
        <begin position="29"/>
        <end position="208"/>
    </location>
</feature>
<dbReference type="EMBL" id="JBHSHE010000092">
    <property type="protein sequence ID" value="MFC4718077.1"/>
    <property type="molecule type" value="Genomic_DNA"/>
</dbReference>
<evidence type="ECO:0000313" key="3">
    <source>
        <dbReference type="Proteomes" id="UP001595884"/>
    </source>
</evidence>